<comment type="similarity">
    <text evidence="1">Belongs to the methyltransferase superfamily.</text>
</comment>
<dbReference type="OrthoDB" id="411785at2759"/>
<evidence type="ECO:0000313" key="7">
    <source>
        <dbReference type="EMBL" id="TNV83608.1"/>
    </source>
</evidence>
<evidence type="ECO:0000259" key="6">
    <source>
        <dbReference type="Pfam" id="PF13847"/>
    </source>
</evidence>
<dbReference type="PANTHER" id="PTHR12176">
    <property type="entry name" value="SAM-DEPENDENT METHYLTRANSFERASE SUPERFAMILY PROTEIN"/>
    <property type="match status" value="1"/>
</dbReference>
<comment type="caution">
    <text evidence="7">The sequence shown here is derived from an EMBL/GenBank/DDBJ whole genome shotgun (WGS) entry which is preliminary data.</text>
</comment>
<dbReference type="Pfam" id="PF13847">
    <property type="entry name" value="Methyltransf_31"/>
    <property type="match status" value="1"/>
</dbReference>
<evidence type="ECO:0000256" key="4">
    <source>
        <dbReference type="ARBA" id="ARBA00023268"/>
    </source>
</evidence>
<dbReference type="CDD" id="cd02440">
    <property type="entry name" value="AdoMet_MTases"/>
    <property type="match status" value="1"/>
</dbReference>
<keyword evidence="4" id="KW-0511">Multifunctional enzyme</keyword>
<dbReference type="PANTHER" id="PTHR12176:SF78">
    <property type="entry name" value="EEF1A LYSINE AND N-TERMINAL METHYLTRANSFERASE"/>
    <property type="match status" value="1"/>
</dbReference>
<reference evidence="7" key="1">
    <citation type="submission" date="2019-06" db="EMBL/GenBank/DDBJ databases">
        <authorList>
            <person name="Zheng W."/>
        </authorList>
    </citation>
    <scope>NUCLEOTIDE SEQUENCE</scope>
    <source>
        <strain evidence="7">QDHG01</strain>
    </source>
</reference>
<dbReference type="Gene3D" id="3.40.50.150">
    <property type="entry name" value="Vaccinia Virus protein VP39"/>
    <property type="match status" value="2"/>
</dbReference>
<organism evidence="7 8">
    <name type="scientific">Halteria grandinella</name>
    <dbReference type="NCBI Taxonomy" id="5974"/>
    <lineage>
        <taxon>Eukaryota</taxon>
        <taxon>Sar</taxon>
        <taxon>Alveolata</taxon>
        <taxon>Ciliophora</taxon>
        <taxon>Intramacronucleata</taxon>
        <taxon>Spirotrichea</taxon>
        <taxon>Stichotrichia</taxon>
        <taxon>Sporadotrichida</taxon>
        <taxon>Halteriidae</taxon>
        <taxon>Halteria</taxon>
    </lineage>
</organism>
<evidence type="ECO:0000256" key="2">
    <source>
        <dbReference type="ARBA" id="ARBA00022603"/>
    </source>
</evidence>
<dbReference type="InterPro" id="IPR051419">
    <property type="entry name" value="Lys/N-term_MeTrsfase_sf"/>
</dbReference>
<evidence type="ECO:0000256" key="3">
    <source>
        <dbReference type="ARBA" id="ARBA00022679"/>
    </source>
</evidence>
<feature type="region of interest" description="Disordered" evidence="5">
    <location>
        <begin position="722"/>
        <end position="745"/>
    </location>
</feature>
<dbReference type="EMBL" id="RRYP01003655">
    <property type="protein sequence ID" value="TNV83608.1"/>
    <property type="molecule type" value="Genomic_DNA"/>
</dbReference>
<evidence type="ECO:0000256" key="1">
    <source>
        <dbReference type="ARBA" id="ARBA00008361"/>
    </source>
</evidence>
<dbReference type="GO" id="GO:0032259">
    <property type="term" value="P:methylation"/>
    <property type="evidence" value="ECO:0007669"/>
    <property type="project" value="UniProtKB-KW"/>
</dbReference>
<proteinExistence type="inferred from homology"/>
<feature type="domain" description="Methyltransferase" evidence="6">
    <location>
        <begin position="49"/>
        <end position="160"/>
    </location>
</feature>
<keyword evidence="8" id="KW-1185">Reference proteome</keyword>
<gene>
    <name evidence="7" type="ORF">FGO68_gene17353</name>
</gene>
<evidence type="ECO:0000256" key="5">
    <source>
        <dbReference type="SAM" id="MobiDB-lite"/>
    </source>
</evidence>
<dbReference type="SUPFAM" id="SSF53335">
    <property type="entry name" value="S-adenosyl-L-methionine-dependent methyltransferases"/>
    <property type="match status" value="2"/>
</dbReference>
<dbReference type="Pfam" id="PF01564">
    <property type="entry name" value="Spermine_synth"/>
    <property type="match status" value="1"/>
</dbReference>
<dbReference type="InterPro" id="IPR025714">
    <property type="entry name" value="Methyltranfer_dom"/>
</dbReference>
<keyword evidence="2" id="KW-0489">Methyltransferase</keyword>
<dbReference type="AlphaFoldDB" id="A0A8J8NYJ5"/>
<sequence>MDLLPKDHKEFQKQEYWTKFFSDKKTQQGFEWYASYEELEYYLKHTLKDKEQRVMVTGCGNSLLSEKMHKKLNFTNKVHSIDFEESIIKKMNNRGYEGVEYHVMDALNMTFEPASFDYVIDKGTLDALCADRSGESANRVVAYFNQIIKVLSVKGGTYICVSLLQDFVLDALITFFSKGFGNEYAANNIFEFRIQKIDKLTQKATSDGQQLLPFFVTIKRTQIPQDPKFEELRVKMSEAVYFQDSSLGKAEMQPISGIHERVKKEQITQMFIPKMKELNLAQQYELFCFDKNQKTDIPRYTLTVIDSNDAKILKKRTCAAFITPQGKERDTMISTEIGKVSLCQQAGYSRLIIITLNHGHKFDSIETVKTELSPKVVELAPQNCSNYKEIPFLTIGQDIGQRQEVYRSADGSIFVEDLKDGGESNEYYRQVIFSSKPEQIQSEVILAYRNSKKEGGWPEHVKATSPIAPKKKQRVLVYNHDLLCCEYQYAMLAGPALSLKIAEKTGLRVLVLGTGAGLLPMFLRGQLGDKLAEIITVDINSEVLKIAKEYFGFLEDDKLKSVIADAYRFVNDYQVTPATKFDMIFMDINYEEDNIQLSPPRKFLSQEFLAKLLEMTTNEGFVTFNLLFYDSETQDNVYRSIDSVPSSNKYLIEGEEDVNKVIILTKGGKAGKNNQPAEDQRVEHMEKVLKAWGINKGVWLTEMRVKQKIDKVQTLRYVPLSASTSPEKKDDATVAGGAGAATTQD</sequence>
<dbReference type="InterPro" id="IPR029063">
    <property type="entry name" value="SAM-dependent_MTases_sf"/>
</dbReference>
<dbReference type="Proteomes" id="UP000785679">
    <property type="component" value="Unassembled WGS sequence"/>
</dbReference>
<accession>A0A8J8NYJ5</accession>
<name>A0A8J8NYJ5_HALGN</name>
<evidence type="ECO:0000313" key="8">
    <source>
        <dbReference type="Proteomes" id="UP000785679"/>
    </source>
</evidence>
<keyword evidence="3" id="KW-0808">Transferase</keyword>
<protein>
    <recommendedName>
        <fullName evidence="6">Methyltransferase domain-containing protein</fullName>
    </recommendedName>
</protein>
<dbReference type="GO" id="GO:0008168">
    <property type="term" value="F:methyltransferase activity"/>
    <property type="evidence" value="ECO:0007669"/>
    <property type="project" value="UniProtKB-KW"/>
</dbReference>